<dbReference type="AlphaFoldDB" id="A0A5C3PY90"/>
<dbReference type="EMBL" id="ML210965">
    <property type="protein sequence ID" value="TFK94814.1"/>
    <property type="molecule type" value="Genomic_DNA"/>
</dbReference>
<feature type="compositionally biased region" description="Polar residues" evidence="1">
    <location>
        <begin position="36"/>
        <end position="55"/>
    </location>
</feature>
<name>A0A5C3PY90_9APHY</name>
<organism evidence="2 3">
    <name type="scientific">Polyporus arcularius HHB13444</name>
    <dbReference type="NCBI Taxonomy" id="1314778"/>
    <lineage>
        <taxon>Eukaryota</taxon>
        <taxon>Fungi</taxon>
        <taxon>Dikarya</taxon>
        <taxon>Basidiomycota</taxon>
        <taxon>Agaricomycotina</taxon>
        <taxon>Agaricomycetes</taxon>
        <taxon>Polyporales</taxon>
        <taxon>Polyporaceae</taxon>
        <taxon>Polyporus</taxon>
    </lineage>
</organism>
<evidence type="ECO:0000313" key="3">
    <source>
        <dbReference type="Proteomes" id="UP000308197"/>
    </source>
</evidence>
<evidence type="ECO:0000256" key="1">
    <source>
        <dbReference type="SAM" id="MobiDB-lite"/>
    </source>
</evidence>
<dbReference type="InParanoid" id="A0A5C3PY90"/>
<feature type="region of interest" description="Disordered" evidence="1">
    <location>
        <begin position="22"/>
        <end position="72"/>
    </location>
</feature>
<accession>A0A5C3PY90</accession>
<gene>
    <name evidence="2" type="ORF">K466DRAFT_579701</name>
</gene>
<reference evidence="2 3" key="1">
    <citation type="journal article" date="2019" name="Nat. Ecol. Evol.">
        <title>Megaphylogeny resolves global patterns of mushroom evolution.</title>
        <authorList>
            <person name="Varga T."/>
            <person name="Krizsan K."/>
            <person name="Foldi C."/>
            <person name="Dima B."/>
            <person name="Sanchez-Garcia M."/>
            <person name="Sanchez-Ramirez S."/>
            <person name="Szollosi G.J."/>
            <person name="Szarkandi J.G."/>
            <person name="Papp V."/>
            <person name="Albert L."/>
            <person name="Andreopoulos W."/>
            <person name="Angelini C."/>
            <person name="Antonin V."/>
            <person name="Barry K.W."/>
            <person name="Bougher N.L."/>
            <person name="Buchanan P."/>
            <person name="Buyck B."/>
            <person name="Bense V."/>
            <person name="Catcheside P."/>
            <person name="Chovatia M."/>
            <person name="Cooper J."/>
            <person name="Damon W."/>
            <person name="Desjardin D."/>
            <person name="Finy P."/>
            <person name="Geml J."/>
            <person name="Haridas S."/>
            <person name="Hughes K."/>
            <person name="Justo A."/>
            <person name="Karasinski D."/>
            <person name="Kautmanova I."/>
            <person name="Kiss B."/>
            <person name="Kocsube S."/>
            <person name="Kotiranta H."/>
            <person name="LaButti K.M."/>
            <person name="Lechner B.E."/>
            <person name="Liimatainen K."/>
            <person name="Lipzen A."/>
            <person name="Lukacs Z."/>
            <person name="Mihaltcheva S."/>
            <person name="Morgado L.N."/>
            <person name="Niskanen T."/>
            <person name="Noordeloos M.E."/>
            <person name="Ohm R.A."/>
            <person name="Ortiz-Santana B."/>
            <person name="Ovrebo C."/>
            <person name="Racz N."/>
            <person name="Riley R."/>
            <person name="Savchenko A."/>
            <person name="Shiryaev A."/>
            <person name="Soop K."/>
            <person name="Spirin V."/>
            <person name="Szebenyi C."/>
            <person name="Tomsovsky M."/>
            <person name="Tulloss R.E."/>
            <person name="Uehling J."/>
            <person name="Grigoriev I.V."/>
            <person name="Vagvolgyi C."/>
            <person name="Papp T."/>
            <person name="Martin F.M."/>
            <person name="Miettinen O."/>
            <person name="Hibbett D.S."/>
            <person name="Nagy L.G."/>
        </authorList>
    </citation>
    <scope>NUCLEOTIDE SEQUENCE [LARGE SCALE GENOMIC DNA]</scope>
    <source>
        <strain evidence="2 3">HHB13444</strain>
    </source>
</reference>
<sequence length="72" mass="7941">MEYVQRFDDSLNAIRLVFAYGEGGQPEHGGMEGKQETYQQHTMSEPSPPSGTLSMRPSAIPSTPEPSVRENT</sequence>
<dbReference type="Proteomes" id="UP000308197">
    <property type="component" value="Unassembled WGS sequence"/>
</dbReference>
<protein>
    <submittedName>
        <fullName evidence="2">Uncharacterized protein</fullName>
    </submittedName>
</protein>
<proteinExistence type="predicted"/>
<evidence type="ECO:0000313" key="2">
    <source>
        <dbReference type="EMBL" id="TFK94814.1"/>
    </source>
</evidence>
<keyword evidence="3" id="KW-1185">Reference proteome</keyword>